<dbReference type="EMBL" id="BKCJ010002651">
    <property type="protein sequence ID" value="GEU50014.1"/>
    <property type="molecule type" value="Genomic_DNA"/>
</dbReference>
<reference evidence="3" key="1">
    <citation type="journal article" date="2019" name="Sci. Rep.">
        <title>Draft genome of Tanacetum cinerariifolium, the natural source of mosquito coil.</title>
        <authorList>
            <person name="Yamashiro T."/>
            <person name="Shiraishi A."/>
            <person name="Satake H."/>
            <person name="Nakayama K."/>
        </authorList>
    </citation>
    <scope>NUCLEOTIDE SEQUENCE</scope>
</reference>
<dbReference type="InterPro" id="IPR001584">
    <property type="entry name" value="Integrase_cat-core"/>
</dbReference>
<gene>
    <name evidence="3" type="ORF">Tci_021992</name>
</gene>
<dbReference type="GO" id="GO:0015074">
    <property type="term" value="P:DNA integration"/>
    <property type="evidence" value="ECO:0007669"/>
    <property type="project" value="InterPro"/>
</dbReference>
<dbReference type="InterPro" id="IPR036397">
    <property type="entry name" value="RNaseH_sf"/>
</dbReference>
<name>A0A6L2KQ61_TANCI</name>
<dbReference type="InterPro" id="IPR012337">
    <property type="entry name" value="RNaseH-like_sf"/>
</dbReference>
<accession>A0A6L2KQ61</accession>
<dbReference type="GO" id="GO:0003676">
    <property type="term" value="F:nucleic acid binding"/>
    <property type="evidence" value="ECO:0007669"/>
    <property type="project" value="InterPro"/>
</dbReference>
<dbReference type="AlphaFoldDB" id="A0A6L2KQ61"/>
<evidence type="ECO:0000313" key="3">
    <source>
        <dbReference type="EMBL" id="GEU50014.1"/>
    </source>
</evidence>
<evidence type="ECO:0000259" key="2">
    <source>
        <dbReference type="PROSITE" id="PS50994"/>
    </source>
</evidence>
<dbReference type="PROSITE" id="PS50994">
    <property type="entry name" value="INTEGRASE"/>
    <property type="match status" value="1"/>
</dbReference>
<feature type="compositionally biased region" description="Basic and acidic residues" evidence="1">
    <location>
        <begin position="49"/>
        <end position="58"/>
    </location>
</feature>
<dbReference type="PANTHER" id="PTHR42648:SF27">
    <property type="entry name" value="RNA-DIRECTED DNA POLYMERASE"/>
    <property type="match status" value="1"/>
</dbReference>
<dbReference type="CDD" id="cd09272">
    <property type="entry name" value="RNase_HI_RT_Ty1"/>
    <property type="match status" value="1"/>
</dbReference>
<sequence>MHRIGKTLAELHAMLKLYEKCIPKKAENPVVLAIREGKIQKDKKKKPQGAKDKAKEKNKLAYAPKTKIPPPLKRDKNWQRTLSAITGRRTHICNTSQGLRESRKLKHRALSLYIGNGMCAAIEAIKSFDLILHSGLTILLDNCHFIPTVTRGVVSISYLYDGLLQSTHDELHEKYKSSIYAKMECKPFPYQVERDKDLLGLIHTDVFQNEVENQLGKTIKSIRSNRGGQYPSHEFVNHMRSYGIVSQLTPPYTPQYNEVSNRRNQTLLDMIRSMMNLTTLLKSFWGYAFETAARILNMVLTKKEYELGDLEEPPNYKAALADPEFNKWLEAMNMEKQSMKDNQVWYLVDLSSNGRIIGCKWLFKKKTDMDGNYFSMKDLGEAAYFLRIKIKRDKFKRLIALSQSSYQEKILNKFRMENSKKRYSPMMEKPHYRKSQVAKTPTEGVTYGAKPKDELKVSCYADASFQSDKYDTKSQTGYVFVLNGGAVDWKSAKLGGVMPSNKRPMEMLCDNEPSLAIPSDPEILKGAKHSQRKYHYIHEYCAVNSGFWGFSLLDHSCELRIPMVSLLCCCDDLLYKKTGSSLPNLPWASFKSATVTGSPKIMTSSPSRFDDVRRNRDAVFTHFLIHLIYIQMAGEGVQNMIARRVTDDLIVFSEETSPSGTPSSFLEQKISESRRFVERMHSEVATSRDRIAQLNVVVVEFEAIENQEEVHDSWLAAKDARRGEQGRLDRLNEVIDDDLEEIGKLETNVEILEGAADVV</sequence>
<dbReference type="SUPFAM" id="SSF53098">
    <property type="entry name" value="Ribonuclease H-like"/>
    <property type="match status" value="1"/>
</dbReference>
<evidence type="ECO:0000256" key="1">
    <source>
        <dbReference type="SAM" id="MobiDB-lite"/>
    </source>
</evidence>
<comment type="caution">
    <text evidence="3">The sequence shown here is derived from an EMBL/GenBank/DDBJ whole genome shotgun (WGS) entry which is preliminary data.</text>
</comment>
<organism evidence="3">
    <name type="scientific">Tanacetum cinerariifolium</name>
    <name type="common">Dalmatian daisy</name>
    <name type="synonym">Chrysanthemum cinerariifolium</name>
    <dbReference type="NCBI Taxonomy" id="118510"/>
    <lineage>
        <taxon>Eukaryota</taxon>
        <taxon>Viridiplantae</taxon>
        <taxon>Streptophyta</taxon>
        <taxon>Embryophyta</taxon>
        <taxon>Tracheophyta</taxon>
        <taxon>Spermatophyta</taxon>
        <taxon>Magnoliopsida</taxon>
        <taxon>eudicotyledons</taxon>
        <taxon>Gunneridae</taxon>
        <taxon>Pentapetalae</taxon>
        <taxon>asterids</taxon>
        <taxon>campanulids</taxon>
        <taxon>Asterales</taxon>
        <taxon>Asteraceae</taxon>
        <taxon>Asteroideae</taxon>
        <taxon>Anthemideae</taxon>
        <taxon>Anthemidinae</taxon>
        <taxon>Tanacetum</taxon>
    </lineage>
</organism>
<dbReference type="InterPro" id="IPR039537">
    <property type="entry name" value="Retrotran_Ty1/copia-like"/>
</dbReference>
<proteinExistence type="predicted"/>
<feature type="region of interest" description="Disordered" evidence="1">
    <location>
        <begin position="37"/>
        <end position="58"/>
    </location>
</feature>
<dbReference type="PANTHER" id="PTHR42648">
    <property type="entry name" value="TRANSPOSASE, PUTATIVE-RELATED"/>
    <property type="match status" value="1"/>
</dbReference>
<feature type="domain" description="Integrase catalytic" evidence="2">
    <location>
        <begin position="220"/>
        <end position="321"/>
    </location>
</feature>
<protein>
    <recommendedName>
        <fullName evidence="2">Integrase catalytic domain-containing protein</fullName>
    </recommendedName>
</protein>
<dbReference type="Gene3D" id="3.30.420.10">
    <property type="entry name" value="Ribonuclease H-like superfamily/Ribonuclease H"/>
    <property type="match status" value="1"/>
</dbReference>